<gene>
    <name evidence="1" type="ORF">GLE_0611</name>
</gene>
<accession>A0A0S2DBV7</accession>
<sequence>MNIRTWSAALCCAMAGLLAAPTAAAQAHRLETSDIARFWTAYDAIRASADPAEKRRILLRDYIEPGTPGLQAFMQAKGYTPECYLQAIERYPKFWASVRAGTLALAGKTADAPQRIETLRALYPPLRPATIYFAIGCLNSSGTTLGDKVLIGAELAGGGPETDVSEMAEARRTNLGRFFATRPSDGLPLLLVHEYVHTQQKGPGPTLLAQAVYEGAADFVAERVAGQLPPLDYASYGPRNEARLKRDFRAEMYDAGYDKWLYNAPDPRYGVRDLGYYMGYAIVRDYYARAADPQRALREIVELDCTDQAAVDAFVQRSGFYSEAELRAAAKAARAATPAR</sequence>
<dbReference type="OrthoDB" id="6402335at2"/>
<evidence type="ECO:0000313" key="1">
    <source>
        <dbReference type="EMBL" id="ALN55969.1"/>
    </source>
</evidence>
<organism evidence="1 2">
    <name type="scientific">Lysobacter enzymogenes</name>
    <dbReference type="NCBI Taxonomy" id="69"/>
    <lineage>
        <taxon>Bacteria</taxon>
        <taxon>Pseudomonadati</taxon>
        <taxon>Pseudomonadota</taxon>
        <taxon>Gammaproteobacteria</taxon>
        <taxon>Lysobacterales</taxon>
        <taxon>Lysobacteraceae</taxon>
        <taxon>Lysobacter</taxon>
    </lineage>
</organism>
<proteinExistence type="predicted"/>
<dbReference type="EMBL" id="CP013140">
    <property type="protein sequence ID" value="ALN55969.1"/>
    <property type="molecule type" value="Genomic_DNA"/>
</dbReference>
<dbReference type="PATRIC" id="fig|69.6.peg.603"/>
<dbReference type="STRING" id="69.GLE_0611"/>
<reference evidence="1 2" key="1">
    <citation type="submission" date="2015-11" db="EMBL/GenBank/DDBJ databases">
        <title>Genome sequences of Lysobacter enzymogenes strain C3 and Lysobacter antibioticus ATCC 29479.</title>
        <authorList>
            <person name="Kobayashi D.Y."/>
        </authorList>
    </citation>
    <scope>NUCLEOTIDE SEQUENCE [LARGE SCALE GENOMIC DNA]</scope>
    <source>
        <strain evidence="1 2">C3</strain>
    </source>
</reference>
<dbReference type="KEGG" id="lez:GLE_0611"/>
<dbReference type="Proteomes" id="UP000061569">
    <property type="component" value="Chromosome"/>
</dbReference>
<name>A0A0S2DBV7_LYSEN</name>
<protein>
    <submittedName>
        <fullName evidence="1">Uncharacterized protein</fullName>
    </submittedName>
</protein>
<evidence type="ECO:0000313" key="2">
    <source>
        <dbReference type="Proteomes" id="UP000061569"/>
    </source>
</evidence>
<dbReference type="AlphaFoldDB" id="A0A0S2DBV7"/>